<keyword evidence="2 5" id="KW-0812">Transmembrane</keyword>
<proteinExistence type="predicted"/>
<keyword evidence="4 5" id="KW-0472">Membrane</keyword>
<dbReference type="GO" id="GO:0016020">
    <property type="term" value="C:membrane"/>
    <property type="evidence" value="ECO:0007669"/>
    <property type="project" value="UniProtKB-SubCell"/>
</dbReference>
<dbReference type="Pfam" id="PF07782">
    <property type="entry name" value="DC_STAMP"/>
    <property type="match status" value="1"/>
</dbReference>
<feature type="transmembrane region" description="Helical" evidence="5">
    <location>
        <begin position="106"/>
        <end position="125"/>
    </location>
</feature>
<reference evidence="7 8" key="1">
    <citation type="submission" date="2021-07" db="EMBL/GenBank/DDBJ databases">
        <authorList>
            <person name="Imarazene B."/>
            <person name="Zahm M."/>
            <person name="Klopp C."/>
            <person name="Cabau C."/>
            <person name="Beille S."/>
            <person name="Jouanno E."/>
            <person name="Castinel A."/>
            <person name="Lluch J."/>
            <person name="Gil L."/>
            <person name="Kuchtly C."/>
            <person name="Lopez Roques C."/>
            <person name="Donnadieu C."/>
            <person name="Parrinello H."/>
            <person name="Journot L."/>
            <person name="Du K."/>
            <person name="Schartl M."/>
            <person name="Retaux S."/>
            <person name="Guiguen Y."/>
        </authorList>
    </citation>
    <scope>NUCLEOTIDE SEQUENCE [LARGE SCALE GENOMIC DNA]</scope>
    <source>
        <strain evidence="7">Pach_M1</strain>
        <tissue evidence="7">Testis</tissue>
    </source>
</reference>
<feature type="transmembrane region" description="Helical" evidence="5">
    <location>
        <begin position="64"/>
        <end position="85"/>
    </location>
</feature>
<feature type="transmembrane region" description="Helical" evidence="5">
    <location>
        <begin position="388"/>
        <end position="409"/>
    </location>
</feature>
<evidence type="ECO:0000313" key="8">
    <source>
        <dbReference type="Proteomes" id="UP000752171"/>
    </source>
</evidence>
<evidence type="ECO:0000256" key="3">
    <source>
        <dbReference type="ARBA" id="ARBA00022989"/>
    </source>
</evidence>
<dbReference type="Proteomes" id="UP000752171">
    <property type="component" value="Unassembled WGS sequence"/>
</dbReference>
<comment type="subcellular location">
    <subcellularLocation>
        <location evidence="1">Membrane</location>
        <topology evidence="1">Multi-pass membrane protein</topology>
    </subcellularLocation>
</comment>
<gene>
    <name evidence="7" type="primary">DCSTAMP</name>
    <name evidence="7" type="ORF">AMEX_G2449</name>
</gene>
<dbReference type="OrthoDB" id="9949280at2759"/>
<evidence type="ECO:0000256" key="4">
    <source>
        <dbReference type="ARBA" id="ARBA00023136"/>
    </source>
</evidence>
<sequence>MARNPSHFKETLKKTSSRICSIYTTKSKTSRTGKLLLIISCLVTSLILALLLFLALIFPFKCGYTVSMAATGAFWLCITIAMCISQRVRCFATLFLMSIGLKQGKSLLIMAGTVAGLFLNIRNILSNLKGLAKSMLCTVEAKLVSINQPPLSNYIKMLNWVGQQLKNYLPSGGWGTYLVNFSTETKVDSQNFTDKMAEAERALNQTAESVLAVIDTVSSAGKTVSPVLGVVLLIILTALYLKSFCSDPEHNNTFITRSFIKYDENQRLQGKPSVFPLNKKESKRYITVPSASFTRKEAIAMLKFSIPIITHSLAWVFFVGVDALLYWIIMTLRKHLEELKPLHVPVGVNLKQDRIILGVVQNEGRINRNFSYDVHIFENKCLPEPELWLYKSLVPLSVIFGLLLLLVLVSSKMDQLRLLVSEQFFSDQAEERIAVLHAKILNRRAKRKVQTPQVALKSFTTQLQFWFPIFFRHDQSHLENMT</sequence>
<evidence type="ECO:0000259" key="6">
    <source>
        <dbReference type="Pfam" id="PF07782"/>
    </source>
</evidence>
<name>A0A8T2MJ46_ASTMX</name>
<evidence type="ECO:0000256" key="2">
    <source>
        <dbReference type="ARBA" id="ARBA00022692"/>
    </source>
</evidence>
<evidence type="ECO:0000256" key="1">
    <source>
        <dbReference type="ARBA" id="ARBA00004141"/>
    </source>
</evidence>
<protein>
    <submittedName>
        <fullName evidence="7">Dendritic cell-specific transmembrane protein</fullName>
    </submittedName>
</protein>
<feature type="transmembrane region" description="Helical" evidence="5">
    <location>
        <begin position="223"/>
        <end position="241"/>
    </location>
</feature>
<dbReference type="InterPro" id="IPR012858">
    <property type="entry name" value="DC_STAMP-like"/>
</dbReference>
<dbReference type="PANTHER" id="PTHR21041:SF2">
    <property type="entry name" value="DENDRITIC CELL-SPECIFIC TRANSMEMBRANE PROTEIN"/>
    <property type="match status" value="1"/>
</dbReference>
<feature type="transmembrane region" description="Helical" evidence="5">
    <location>
        <begin position="304"/>
        <end position="329"/>
    </location>
</feature>
<keyword evidence="3 5" id="KW-1133">Transmembrane helix</keyword>
<dbReference type="PANTHER" id="PTHR21041">
    <property type="entry name" value="DENDRITIC CELL-SPECIFIC TRANSMEMBRANE PROTEIN"/>
    <property type="match status" value="1"/>
</dbReference>
<dbReference type="EMBL" id="JAICCE010000001">
    <property type="protein sequence ID" value="KAG9283660.1"/>
    <property type="molecule type" value="Genomic_DNA"/>
</dbReference>
<feature type="domain" description="Dendritic cell-specific transmembrane protein-like" evidence="6">
    <location>
        <begin position="250"/>
        <end position="437"/>
    </location>
</feature>
<evidence type="ECO:0000313" key="7">
    <source>
        <dbReference type="EMBL" id="KAG9283660.1"/>
    </source>
</evidence>
<comment type="caution">
    <text evidence="7">The sequence shown here is derived from an EMBL/GenBank/DDBJ whole genome shotgun (WGS) entry which is preliminary data.</text>
</comment>
<dbReference type="InterPro" id="IPR051856">
    <property type="entry name" value="CSR-E3_Ligase_Protein"/>
</dbReference>
<dbReference type="AlphaFoldDB" id="A0A8T2MJ46"/>
<evidence type="ECO:0000256" key="5">
    <source>
        <dbReference type="SAM" id="Phobius"/>
    </source>
</evidence>
<feature type="transmembrane region" description="Helical" evidence="5">
    <location>
        <begin position="35"/>
        <end position="58"/>
    </location>
</feature>
<accession>A0A8T2MJ46</accession>
<organism evidence="7 8">
    <name type="scientific">Astyanax mexicanus</name>
    <name type="common">Blind cave fish</name>
    <name type="synonym">Astyanax fasciatus mexicanus</name>
    <dbReference type="NCBI Taxonomy" id="7994"/>
    <lineage>
        <taxon>Eukaryota</taxon>
        <taxon>Metazoa</taxon>
        <taxon>Chordata</taxon>
        <taxon>Craniata</taxon>
        <taxon>Vertebrata</taxon>
        <taxon>Euteleostomi</taxon>
        <taxon>Actinopterygii</taxon>
        <taxon>Neopterygii</taxon>
        <taxon>Teleostei</taxon>
        <taxon>Ostariophysi</taxon>
        <taxon>Characiformes</taxon>
        <taxon>Characoidei</taxon>
        <taxon>Acestrorhamphidae</taxon>
        <taxon>Acestrorhamphinae</taxon>
        <taxon>Astyanax</taxon>
    </lineage>
</organism>